<proteinExistence type="predicted"/>
<evidence type="ECO:0000259" key="3">
    <source>
        <dbReference type="PROSITE" id="PS50003"/>
    </source>
</evidence>
<dbReference type="AlphaFoldDB" id="A0A1X2G7I2"/>
<dbReference type="SUPFAM" id="SSF50729">
    <property type="entry name" value="PH domain-like"/>
    <property type="match status" value="1"/>
</dbReference>
<keyword evidence="1" id="KW-0175">Coiled coil</keyword>
<dbReference type="PANTHER" id="PTHR45615:SF40">
    <property type="entry name" value="MYOSIN HEAVY CHAIN, NON-MUSCLE"/>
    <property type="match status" value="1"/>
</dbReference>
<accession>A0A1X2G7I2</accession>
<feature type="coiled-coil region" evidence="1">
    <location>
        <begin position="806"/>
        <end position="875"/>
    </location>
</feature>
<dbReference type="GO" id="GO:0005737">
    <property type="term" value="C:cytoplasm"/>
    <property type="evidence" value="ECO:0007669"/>
    <property type="project" value="TreeGrafter"/>
</dbReference>
<feature type="coiled-coil region" evidence="1">
    <location>
        <begin position="275"/>
        <end position="376"/>
    </location>
</feature>
<dbReference type="Proteomes" id="UP000242146">
    <property type="component" value="Unassembled WGS sequence"/>
</dbReference>
<dbReference type="InterPro" id="IPR001849">
    <property type="entry name" value="PH_domain"/>
</dbReference>
<feature type="domain" description="PH" evidence="3">
    <location>
        <begin position="151"/>
        <end position="254"/>
    </location>
</feature>
<evidence type="ECO:0000313" key="5">
    <source>
        <dbReference type="Proteomes" id="UP000242146"/>
    </source>
</evidence>
<keyword evidence="5" id="KW-1185">Reference proteome</keyword>
<feature type="region of interest" description="Disordered" evidence="2">
    <location>
        <begin position="1"/>
        <end position="32"/>
    </location>
</feature>
<dbReference type="EMBL" id="MCGT01000035">
    <property type="protein sequence ID" value="ORX47053.1"/>
    <property type="molecule type" value="Genomic_DNA"/>
</dbReference>
<comment type="caution">
    <text evidence="4">The sequence shown here is derived from an EMBL/GenBank/DDBJ whole genome shotgun (WGS) entry which is preliminary data.</text>
</comment>
<dbReference type="SMART" id="SM00233">
    <property type="entry name" value="PH"/>
    <property type="match status" value="1"/>
</dbReference>
<dbReference type="GO" id="GO:0032982">
    <property type="term" value="C:myosin filament"/>
    <property type="evidence" value="ECO:0007669"/>
    <property type="project" value="TreeGrafter"/>
</dbReference>
<dbReference type="STRING" id="101127.A0A1X2G7I2"/>
<feature type="region of interest" description="Disordered" evidence="2">
    <location>
        <begin position="894"/>
        <end position="942"/>
    </location>
</feature>
<organism evidence="4 5">
    <name type="scientific">Hesseltinella vesiculosa</name>
    <dbReference type="NCBI Taxonomy" id="101127"/>
    <lineage>
        <taxon>Eukaryota</taxon>
        <taxon>Fungi</taxon>
        <taxon>Fungi incertae sedis</taxon>
        <taxon>Mucoromycota</taxon>
        <taxon>Mucoromycotina</taxon>
        <taxon>Mucoromycetes</taxon>
        <taxon>Mucorales</taxon>
        <taxon>Cunninghamellaceae</taxon>
        <taxon>Hesseltinella</taxon>
    </lineage>
</organism>
<sequence>MYKRHSGRRSVSPQDTQSSDGSQFRRSGAGNKVASLKNQWLAVEQEQQQAAAQSYHGSVRSTTSSASGGSHRAPSPMAIRSRLSFEPGNDSEEEEDEEDLDLQDQSNDQVILENDHQAYYEPKPSTYTNSTPTSMAIPSPSAHFGSSQEFKVAKEGWIYKRNSLMQWRQVYAVAKHGNAVKPGSLYLYKDDKFANHIHTYDMSEVVQVEPRNQDYRAGIKWEFRLLVKKEDVILATEDMSSRQAWINSLTSIMGKVSLASHSELQSKTYMMEQANRQMRMDNAALETDNARLRQELLDVQKRERSLASEHAARESGLNTELEHVRQTLDETELELVALREKTETLEQQKMTWQARTQEMQAALQESRDKLAYMEEQHGYLVEDLEQLREEKKEWQMARSSTPPRRQFSSGPPPSAAYRHGRRGPPAHDGMAYGDLYEPTDDVAGLRHIKSQLQSLVDHIKDPALLAHVEDVKAGVDKLDDSLSDAKEGWADLQDNLVKLLAKEQQDKDELWTSVREGLDKWQGDGEKVDHMLQDIQASQTSLLTMLRDQSANQGPLDLAPVMEQWQAEQKKFLQQLQDQFGVSAVAQPASARQDQHLEKQFLQALDSLRENVDQGRTDSEKSFKVLGQLFQHVLHQLDDLDVPDLAKPLDDVMERLLTMDERLHRLQVYTHKDAGAADDQIHGDDVRDMLVDTRSFMAHIEQVLDQFGGNQAGLEATVRRAVKTALNTHTERQQAQGQDATDQLQRYEDRARDYMDRSMKDMRTHLEDCTTEQYKMTEELILRAVQHLQQITSEHQPLTNNEGNDTKALQAQRQDLENAIDRLLKEKRQLEADSKQLGKDNQQLEVALHKKQAELQVAQDEYSRLKQQIDHDRQAAVTHLARDLEPLLRQIQQFKQSPPSPQEDLFSDDSGEYIDLGRGSRNRKPNKDKRQSPLANYLHQPR</sequence>
<feature type="compositionally biased region" description="Polar residues" evidence="2">
    <location>
        <begin position="397"/>
        <end position="409"/>
    </location>
</feature>
<evidence type="ECO:0000256" key="2">
    <source>
        <dbReference type="SAM" id="MobiDB-lite"/>
    </source>
</evidence>
<dbReference type="OrthoDB" id="2249524at2759"/>
<feature type="region of interest" description="Disordered" evidence="2">
    <location>
        <begin position="392"/>
        <end position="432"/>
    </location>
</feature>
<gene>
    <name evidence="4" type="ORF">DM01DRAFT_1339353</name>
</gene>
<feature type="compositionally biased region" description="Polar residues" evidence="2">
    <location>
        <begin position="9"/>
        <end position="25"/>
    </location>
</feature>
<dbReference type="Gene3D" id="2.30.29.30">
    <property type="entry name" value="Pleckstrin-homology domain (PH domain)/Phosphotyrosine-binding domain (PTB)"/>
    <property type="match status" value="1"/>
</dbReference>
<feature type="compositionally biased region" description="Acidic residues" evidence="2">
    <location>
        <begin position="89"/>
        <end position="102"/>
    </location>
</feature>
<feature type="compositionally biased region" description="Polar residues" evidence="2">
    <location>
        <begin position="55"/>
        <end position="68"/>
    </location>
</feature>
<dbReference type="PROSITE" id="PS50003">
    <property type="entry name" value="PH_DOMAIN"/>
    <property type="match status" value="1"/>
</dbReference>
<dbReference type="GO" id="GO:0000146">
    <property type="term" value="F:microfilament motor activity"/>
    <property type="evidence" value="ECO:0007669"/>
    <property type="project" value="TreeGrafter"/>
</dbReference>
<dbReference type="Pfam" id="PF00169">
    <property type="entry name" value="PH"/>
    <property type="match status" value="1"/>
</dbReference>
<name>A0A1X2G7I2_9FUNG</name>
<protein>
    <recommendedName>
        <fullName evidence="3">PH domain-containing protein</fullName>
    </recommendedName>
</protein>
<feature type="region of interest" description="Disordered" evidence="2">
    <location>
        <begin position="45"/>
        <end position="103"/>
    </location>
</feature>
<evidence type="ECO:0000256" key="1">
    <source>
        <dbReference type="SAM" id="Coils"/>
    </source>
</evidence>
<reference evidence="4 5" key="1">
    <citation type="submission" date="2016-07" db="EMBL/GenBank/DDBJ databases">
        <title>Pervasive Adenine N6-methylation of Active Genes in Fungi.</title>
        <authorList>
            <consortium name="DOE Joint Genome Institute"/>
            <person name="Mondo S.J."/>
            <person name="Dannebaum R.O."/>
            <person name="Kuo R.C."/>
            <person name="Labutti K."/>
            <person name="Haridas S."/>
            <person name="Kuo A."/>
            <person name="Salamov A."/>
            <person name="Ahrendt S.R."/>
            <person name="Lipzen A."/>
            <person name="Sullivan W."/>
            <person name="Andreopoulos W.B."/>
            <person name="Clum A."/>
            <person name="Lindquist E."/>
            <person name="Daum C."/>
            <person name="Ramamoorthy G.K."/>
            <person name="Gryganskyi A."/>
            <person name="Culley D."/>
            <person name="Magnuson J.K."/>
            <person name="James T.Y."/>
            <person name="O'Malley M.A."/>
            <person name="Stajich J.E."/>
            <person name="Spatafora J.W."/>
            <person name="Visel A."/>
            <person name="Grigoriev I.V."/>
        </authorList>
    </citation>
    <scope>NUCLEOTIDE SEQUENCE [LARGE SCALE GENOMIC DNA]</scope>
    <source>
        <strain evidence="4 5">NRRL 3301</strain>
    </source>
</reference>
<feature type="coiled-coil region" evidence="1">
    <location>
        <begin position="730"/>
        <end position="757"/>
    </location>
</feature>
<evidence type="ECO:0000313" key="4">
    <source>
        <dbReference type="EMBL" id="ORX47053.1"/>
    </source>
</evidence>
<dbReference type="GO" id="GO:0051015">
    <property type="term" value="F:actin filament binding"/>
    <property type="evidence" value="ECO:0007669"/>
    <property type="project" value="TreeGrafter"/>
</dbReference>
<dbReference type="InterPro" id="IPR011993">
    <property type="entry name" value="PH-like_dom_sf"/>
</dbReference>
<dbReference type="PANTHER" id="PTHR45615">
    <property type="entry name" value="MYOSIN HEAVY CHAIN, NON-MUSCLE"/>
    <property type="match status" value="1"/>
</dbReference>
<dbReference type="GO" id="GO:0016460">
    <property type="term" value="C:myosin II complex"/>
    <property type="evidence" value="ECO:0007669"/>
    <property type="project" value="TreeGrafter"/>
</dbReference>